<evidence type="ECO:0000259" key="1">
    <source>
        <dbReference type="Pfam" id="PF01593"/>
    </source>
</evidence>
<reference evidence="2 3" key="1">
    <citation type="submission" date="2011-01" db="EMBL/GenBank/DDBJ databases">
        <authorList>
            <person name="Muzny D."/>
            <person name="Qin X."/>
            <person name="Deng J."/>
            <person name="Jiang H."/>
            <person name="Liu Y."/>
            <person name="Qu J."/>
            <person name="Song X.-Z."/>
            <person name="Zhang L."/>
            <person name="Thornton R."/>
            <person name="Coyle M."/>
            <person name="Francisco L."/>
            <person name="Jackson L."/>
            <person name="Javaid M."/>
            <person name="Korchina V."/>
            <person name="Kovar C."/>
            <person name="Mata R."/>
            <person name="Mathew T."/>
            <person name="Ngo R."/>
            <person name="Nguyen L."/>
            <person name="Nguyen N."/>
            <person name="Okwuonu G."/>
            <person name="Ongeri F."/>
            <person name="Pham C."/>
            <person name="Simmons D."/>
            <person name="Wilczek-Boney K."/>
            <person name="Hale W."/>
            <person name="Jakkamsetti A."/>
            <person name="Pham P."/>
            <person name="Ruth R."/>
            <person name="San Lucas F."/>
            <person name="Warren J."/>
            <person name="Zhang J."/>
            <person name="Zhao Z."/>
            <person name="Zhou C."/>
            <person name="Zhu D."/>
            <person name="Lee S."/>
            <person name="Bess C."/>
            <person name="Blankenburg K."/>
            <person name="Forbes L."/>
            <person name="Fu Q."/>
            <person name="Gubbala S."/>
            <person name="Hirani K."/>
            <person name="Jayaseelan J.C."/>
            <person name="Lara F."/>
            <person name="Munidasa M."/>
            <person name="Palculict T."/>
            <person name="Patil S."/>
            <person name="Pu L.-L."/>
            <person name="Saada N."/>
            <person name="Tang L."/>
            <person name="Weissenberger G."/>
            <person name="Zhu Y."/>
            <person name="Hemphill L."/>
            <person name="Shang Y."/>
            <person name="Youmans B."/>
            <person name="Ayvaz T."/>
            <person name="Ross M."/>
            <person name="Santibanez J."/>
            <person name="Aqrawi P."/>
            <person name="Gross S."/>
            <person name="Joshi V."/>
            <person name="Fowler G."/>
            <person name="Nazareth L."/>
            <person name="Reid J."/>
            <person name="Worley K."/>
            <person name="Petrosino J."/>
            <person name="Highlander S."/>
            <person name="Gibbs R."/>
        </authorList>
    </citation>
    <scope>NUCLEOTIDE SEQUENCE [LARGE SCALE GENOMIC DNA]</scope>
    <source>
        <strain evidence="2 3">ATCC 33394</strain>
    </source>
</reference>
<comment type="caution">
    <text evidence="2">The sequence shown here is derived from an EMBL/GenBank/DDBJ whole genome shotgun (WGS) entry which is preliminary data.</text>
</comment>
<dbReference type="Gene3D" id="3.50.50.60">
    <property type="entry name" value="FAD/NAD(P)-binding domain"/>
    <property type="match status" value="1"/>
</dbReference>
<evidence type="ECO:0000313" key="3">
    <source>
        <dbReference type="Proteomes" id="UP000004088"/>
    </source>
</evidence>
<evidence type="ECO:0000313" key="2">
    <source>
        <dbReference type="EMBL" id="EGC17881.1"/>
    </source>
</evidence>
<dbReference type="RefSeq" id="WP_003781902.1">
    <property type="nucleotide sequence ID" value="NZ_GL870929.1"/>
</dbReference>
<dbReference type="InterPro" id="IPR036188">
    <property type="entry name" value="FAD/NAD-bd_sf"/>
</dbReference>
<accession>F0EXY2</accession>
<dbReference type="Pfam" id="PF01593">
    <property type="entry name" value="Amino_oxidase"/>
    <property type="match status" value="1"/>
</dbReference>
<dbReference type="HOGENOM" id="CLU_020971_0_0_4"/>
<protein>
    <submittedName>
        <fullName evidence="2">Tat pathway signal sequence domain protein</fullName>
    </submittedName>
</protein>
<proteinExistence type="predicted"/>
<dbReference type="SUPFAM" id="SSF51905">
    <property type="entry name" value="FAD/NAD(P)-binding domain"/>
    <property type="match status" value="1"/>
</dbReference>
<dbReference type="Proteomes" id="UP000004088">
    <property type="component" value="Unassembled WGS sequence"/>
</dbReference>
<gene>
    <name evidence="2" type="ORF">HMPREF9098_0692</name>
</gene>
<organism evidence="2 3">
    <name type="scientific">Kingella denitrificans ATCC 33394</name>
    <dbReference type="NCBI Taxonomy" id="888741"/>
    <lineage>
        <taxon>Bacteria</taxon>
        <taxon>Pseudomonadati</taxon>
        <taxon>Pseudomonadota</taxon>
        <taxon>Betaproteobacteria</taxon>
        <taxon>Neisseriales</taxon>
        <taxon>Neisseriaceae</taxon>
        <taxon>Kingella</taxon>
    </lineage>
</organism>
<sequence length="545" mass="60632">MNRRQFLSYSALAAGTATAAWWQLRRSNHQPSVSVRRIGLPLAHALRDAQLPLTHSREQSCDTLILGSGAAALSAAWWLVRNGQRNILLAEGFERNGNQAAYTFGESKSSLHAPAGAHYLPQSSAESIHVRQMLHDLGIIQGSNPLTHPIYSDMDLVHQPDERVWADGAWHSGLLPRQDADTQRFFQYIATLRHAKDASGNKAFAMPVALSSAAEEWRQLDRITFAQWMKQQGYQSPVLWWYLDYCCRDDYGQGVAQVSAFAGLHYFAARGNENAAVLTWADGLNHIAEKLRQFIGLQELADFPDTAEYALRQPASVPAVALSVEEQSDAVNVHLRHTQNGKTHLIRAKNVICAMPLAVAKRVLRHAERYGFAAQNPLPQSAPWLVGNFVLRRFPNEAAHTELAWDNIRYGSPALGYVVASHQAIRVAKPEQTIFTAYRALNHAPPDQVRRQLLHAADEDLLALAAEDLLAVYGKVFWRAVVHVDIAVRAHAMAVPAVGYLSNPLLLQLRGHHSRLQFAHSDLSSYSVFEEAVHWGVQAAQRLLD</sequence>
<keyword evidence="3" id="KW-1185">Reference proteome</keyword>
<name>F0EXY2_9NEIS</name>
<dbReference type="EMBL" id="AEWV01000013">
    <property type="protein sequence ID" value="EGC17881.1"/>
    <property type="molecule type" value="Genomic_DNA"/>
</dbReference>
<dbReference type="GO" id="GO:0016491">
    <property type="term" value="F:oxidoreductase activity"/>
    <property type="evidence" value="ECO:0007669"/>
    <property type="project" value="InterPro"/>
</dbReference>
<dbReference type="InterPro" id="IPR002937">
    <property type="entry name" value="Amino_oxidase"/>
</dbReference>
<feature type="domain" description="Amine oxidase" evidence="1">
    <location>
        <begin position="73"/>
        <end position="544"/>
    </location>
</feature>
<dbReference type="AlphaFoldDB" id="F0EXY2"/>
<dbReference type="STRING" id="888741.HMPREF9098_0692"/>